<protein>
    <submittedName>
        <fullName evidence="2">CbiX protein</fullName>
    </submittedName>
</protein>
<reference evidence="3" key="1">
    <citation type="submission" date="2016-10" db="EMBL/GenBank/DDBJ databases">
        <authorList>
            <person name="Varghese N."/>
            <person name="Submissions S."/>
        </authorList>
    </citation>
    <scope>NUCLEOTIDE SEQUENCE [LARGE SCALE GENOMIC DNA]</scope>
    <source>
        <strain evidence="3">Nm44</strain>
    </source>
</reference>
<dbReference type="Proteomes" id="UP000183287">
    <property type="component" value="Unassembled WGS sequence"/>
</dbReference>
<evidence type="ECO:0000313" key="2">
    <source>
        <dbReference type="EMBL" id="SFL80297.1"/>
    </source>
</evidence>
<dbReference type="RefSeq" id="WP_074903597.1">
    <property type="nucleotide sequence ID" value="NZ_FOUB01000004.1"/>
</dbReference>
<name>A0A1I4KPB2_9PROT</name>
<dbReference type="OrthoDB" id="1489951at2"/>
<gene>
    <name evidence="2" type="ORF">SAMN05421863_1004141</name>
</gene>
<organism evidence="2 3">
    <name type="scientific">Nitrosomonas communis</name>
    <dbReference type="NCBI Taxonomy" id="44574"/>
    <lineage>
        <taxon>Bacteria</taxon>
        <taxon>Pseudomonadati</taxon>
        <taxon>Pseudomonadota</taxon>
        <taxon>Betaproteobacteria</taxon>
        <taxon>Nitrosomonadales</taxon>
        <taxon>Nitrosomonadaceae</taxon>
        <taxon>Nitrosomonas</taxon>
    </lineage>
</organism>
<proteinExistence type="predicted"/>
<feature type="region of interest" description="Disordered" evidence="1">
    <location>
        <begin position="128"/>
        <end position="152"/>
    </location>
</feature>
<keyword evidence="3" id="KW-1185">Reference proteome</keyword>
<dbReference type="Gene3D" id="3.40.50.1400">
    <property type="match status" value="1"/>
</dbReference>
<dbReference type="EMBL" id="FOUB01000004">
    <property type="protein sequence ID" value="SFL80297.1"/>
    <property type="molecule type" value="Genomic_DNA"/>
</dbReference>
<dbReference type="AlphaFoldDB" id="A0A1I4KPB2"/>
<evidence type="ECO:0000256" key="1">
    <source>
        <dbReference type="SAM" id="MobiDB-lite"/>
    </source>
</evidence>
<evidence type="ECO:0000313" key="3">
    <source>
        <dbReference type="Proteomes" id="UP000183287"/>
    </source>
</evidence>
<sequence>MLWGIKVIHPRIRSEDISVVLLAYGADFNWNEQMREAAQLLMNRYQIEFVFSMADQSTIERAIRKLERRGAKAAIIVRIFVMEKSFRREIERMVGLDIENKAQKTSVHEVHGGQGFVQHGIVKKHLYPHPHPFTHPNNRRNRSTSAIRSFPA</sequence>
<feature type="compositionally biased region" description="Polar residues" evidence="1">
    <location>
        <begin position="143"/>
        <end position="152"/>
    </location>
</feature>
<dbReference type="STRING" id="44574.AAW31_13540"/>
<accession>A0A1I4KPB2</accession>